<protein>
    <recommendedName>
        <fullName evidence="3">Lipoprotein</fullName>
    </recommendedName>
</protein>
<reference evidence="1 2" key="1">
    <citation type="submission" date="2020-08" db="EMBL/GenBank/DDBJ databases">
        <title>The Agave Microbiome: Exploring the role of microbial communities in plant adaptations to desert environments.</title>
        <authorList>
            <person name="Partida-Martinez L.P."/>
        </authorList>
    </citation>
    <scope>NUCLEOTIDE SEQUENCE [LARGE SCALE GENOMIC DNA]</scope>
    <source>
        <strain evidence="1 2">AT3.2</strain>
    </source>
</reference>
<name>A0A7W9WZI3_9BURK</name>
<sequence length="156" mass="17047">MFDHKFFSRIDRRTLIGAGICFALVNACKVESMKANFDVVLFNYLNRPIFELLIDETIDGSSDKYPGTGSGVMMGISLALGAKKVTWRLSGPPGMKNNGDTVTSKNSPELVSIRGGKYLGIHVYPDYTVELIPSVGFPQVSERGQLEMAEAGRDHG</sequence>
<accession>A0A7W9WZI3</accession>
<keyword evidence="2" id="KW-1185">Reference proteome</keyword>
<dbReference type="Proteomes" id="UP000540787">
    <property type="component" value="Unassembled WGS sequence"/>
</dbReference>
<organism evidence="1 2">
    <name type="scientific">Massilia aurea</name>
    <dbReference type="NCBI Taxonomy" id="373040"/>
    <lineage>
        <taxon>Bacteria</taxon>
        <taxon>Pseudomonadati</taxon>
        <taxon>Pseudomonadota</taxon>
        <taxon>Betaproteobacteria</taxon>
        <taxon>Burkholderiales</taxon>
        <taxon>Oxalobacteraceae</taxon>
        <taxon>Telluria group</taxon>
        <taxon>Massilia</taxon>
    </lineage>
</organism>
<evidence type="ECO:0000313" key="1">
    <source>
        <dbReference type="EMBL" id="MBB6133726.1"/>
    </source>
</evidence>
<evidence type="ECO:0008006" key="3">
    <source>
        <dbReference type="Google" id="ProtNLM"/>
    </source>
</evidence>
<gene>
    <name evidence="1" type="ORF">HD842_001837</name>
</gene>
<dbReference type="AlphaFoldDB" id="A0A7W9WZI3"/>
<dbReference type="EMBL" id="JACHBX010000001">
    <property type="protein sequence ID" value="MBB6133726.1"/>
    <property type="molecule type" value="Genomic_DNA"/>
</dbReference>
<proteinExistence type="predicted"/>
<comment type="caution">
    <text evidence="1">The sequence shown here is derived from an EMBL/GenBank/DDBJ whole genome shotgun (WGS) entry which is preliminary data.</text>
</comment>
<evidence type="ECO:0000313" key="2">
    <source>
        <dbReference type="Proteomes" id="UP000540787"/>
    </source>
</evidence>